<proteinExistence type="predicted"/>
<name>A0A1B0D829_PHLPP</name>
<dbReference type="Pfam" id="PF05380">
    <property type="entry name" value="Peptidase_A17"/>
    <property type="match status" value="1"/>
</dbReference>
<reference evidence="1" key="1">
    <citation type="submission" date="2022-08" db="UniProtKB">
        <authorList>
            <consortium name="EnsemblMetazoa"/>
        </authorList>
    </citation>
    <scope>IDENTIFICATION</scope>
    <source>
        <strain evidence="1">Israel</strain>
    </source>
</reference>
<dbReference type="PANTHER" id="PTHR22955">
    <property type="entry name" value="RETROTRANSPOSON"/>
    <property type="match status" value="1"/>
</dbReference>
<dbReference type="Proteomes" id="UP000092462">
    <property type="component" value="Unassembled WGS sequence"/>
</dbReference>
<dbReference type="EMBL" id="AJVK01036133">
    <property type="status" value="NOT_ANNOTATED_CDS"/>
    <property type="molecule type" value="Genomic_DNA"/>
</dbReference>
<dbReference type="VEuPathDB" id="VectorBase:PPAI003702"/>
<protein>
    <submittedName>
        <fullName evidence="1">Uncharacterized protein</fullName>
    </submittedName>
</protein>
<evidence type="ECO:0000313" key="1">
    <source>
        <dbReference type="EnsemblMetazoa" id="PPAI003702-PA"/>
    </source>
</evidence>
<organism evidence="1 2">
    <name type="scientific">Phlebotomus papatasi</name>
    <name type="common">Sandfly</name>
    <dbReference type="NCBI Taxonomy" id="29031"/>
    <lineage>
        <taxon>Eukaryota</taxon>
        <taxon>Metazoa</taxon>
        <taxon>Ecdysozoa</taxon>
        <taxon>Arthropoda</taxon>
        <taxon>Hexapoda</taxon>
        <taxon>Insecta</taxon>
        <taxon>Pterygota</taxon>
        <taxon>Neoptera</taxon>
        <taxon>Endopterygota</taxon>
        <taxon>Diptera</taxon>
        <taxon>Nematocera</taxon>
        <taxon>Psychodoidea</taxon>
        <taxon>Psychodidae</taxon>
        <taxon>Phlebotomus</taxon>
        <taxon>Phlebotomus</taxon>
    </lineage>
</organism>
<accession>A0A1B0D829</accession>
<evidence type="ECO:0000313" key="2">
    <source>
        <dbReference type="Proteomes" id="UP000092462"/>
    </source>
</evidence>
<sequence length="111" mass="12507">MNYSPGANVQLHGFSDASEKTYGAVVYARVEKDSLVMILPLAAKTRVVPLDKPYTMPRLELCGAVLLAELLDMTLKTLYIVDKKIQQIFCREEFFLQNYVPPNYGGEDHHG</sequence>
<dbReference type="EnsemblMetazoa" id="PPAI003702-RA">
    <property type="protein sequence ID" value="PPAI003702-PA"/>
    <property type="gene ID" value="PPAI003702"/>
</dbReference>
<keyword evidence="2" id="KW-1185">Reference proteome</keyword>
<dbReference type="InterPro" id="IPR008042">
    <property type="entry name" value="Retrotrans_Pao"/>
</dbReference>
<dbReference type="VEuPathDB" id="VectorBase:PPAPM1_007890"/>
<dbReference type="PANTHER" id="PTHR22955:SF77">
    <property type="entry name" value="ASPARTIC PUTATIVE DOMAIN-CONTAINING PROTEIN-RELATED"/>
    <property type="match status" value="1"/>
</dbReference>
<dbReference type="AlphaFoldDB" id="A0A1B0D829"/>